<name>A0ABU4PPT1_9SPHN</name>
<dbReference type="PROSITE" id="PS52015">
    <property type="entry name" value="TONB_CTD"/>
    <property type="match status" value="1"/>
</dbReference>
<dbReference type="Proteomes" id="UP001279660">
    <property type="component" value="Unassembled WGS sequence"/>
</dbReference>
<keyword evidence="4" id="KW-0472">Membrane</keyword>
<evidence type="ECO:0000256" key="1">
    <source>
        <dbReference type="ARBA" id="ARBA00004167"/>
    </source>
</evidence>
<sequence length="268" mass="28494">MKTIAIVALLGQVLATSTDAPLVPSGKWTVDYANAGCILSRDYGTVPAVTSIGFNPFPLGDTLEVITVSPGIPAKRYQKLKGTLTLQPSGETFQSEVTVYGIAARNNTLTTLNAEGDIAAKLLRSTSISIALADGTRKSFAVPGMPGAAAALRACQDDLLKSWGIDPTERDRVPTPKPRTEVATWLSTDDYPSEAMASHSEGTSVIVWTIQPNGLIGDCRIVQSSGSKPLDDTACRAFKKKGRYAAVIDRDGKPATAHAMHKVVWRLP</sequence>
<gene>
    <name evidence="6" type="ORF">SIL82_16990</name>
</gene>
<keyword evidence="7" id="KW-1185">Reference proteome</keyword>
<comment type="caution">
    <text evidence="6">The sequence shown here is derived from an EMBL/GenBank/DDBJ whole genome shotgun (WGS) entry which is preliminary data.</text>
</comment>
<dbReference type="InterPro" id="IPR037682">
    <property type="entry name" value="TonB_C"/>
</dbReference>
<organism evidence="6 7">
    <name type="scientific">Sphingomonas echinoides</name>
    <dbReference type="NCBI Taxonomy" id="59803"/>
    <lineage>
        <taxon>Bacteria</taxon>
        <taxon>Pseudomonadati</taxon>
        <taxon>Pseudomonadota</taxon>
        <taxon>Alphaproteobacteria</taxon>
        <taxon>Sphingomonadales</taxon>
        <taxon>Sphingomonadaceae</taxon>
        <taxon>Sphingomonas</taxon>
    </lineage>
</organism>
<evidence type="ECO:0000256" key="2">
    <source>
        <dbReference type="ARBA" id="ARBA00022692"/>
    </source>
</evidence>
<accession>A0ABU4PPT1</accession>
<evidence type="ECO:0000259" key="5">
    <source>
        <dbReference type="PROSITE" id="PS52015"/>
    </source>
</evidence>
<protein>
    <submittedName>
        <fullName evidence="6">Energy transducer TonB</fullName>
    </submittedName>
</protein>
<dbReference type="SUPFAM" id="SSF74653">
    <property type="entry name" value="TolA/TonB C-terminal domain"/>
    <property type="match status" value="1"/>
</dbReference>
<dbReference type="NCBIfam" id="TIGR01352">
    <property type="entry name" value="tonB_Cterm"/>
    <property type="match status" value="1"/>
</dbReference>
<keyword evidence="2" id="KW-0812">Transmembrane</keyword>
<feature type="domain" description="TonB C-terminal" evidence="5">
    <location>
        <begin position="176"/>
        <end position="268"/>
    </location>
</feature>
<evidence type="ECO:0000313" key="7">
    <source>
        <dbReference type="Proteomes" id="UP001279660"/>
    </source>
</evidence>
<evidence type="ECO:0000256" key="3">
    <source>
        <dbReference type="ARBA" id="ARBA00022989"/>
    </source>
</evidence>
<proteinExistence type="predicted"/>
<dbReference type="RefSeq" id="WP_010407067.1">
    <property type="nucleotide sequence ID" value="NZ_JAWXXV010000001.1"/>
</dbReference>
<dbReference type="InterPro" id="IPR006260">
    <property type="entry name" value="TonB/TolA_C"/>
</dbReference>
<keyword evidence="3" id="KW-1133">Transmembrane helix</keyword>
<dbReference type="EMBL" id="JAWXXV010000001">
    <property type="protein sequence ID" value="MDX5985954.1"/>
    <property type="molecule type" value="Genomic_DNA"/>
</dbReference>
<reference evidence="6 7" key="1">
    <citation type="submission" date="2023-11" db="EMBL/GenBank/DDBJ databases">
        <title>MicrobeMod: A computational toolkit for identifying prokaryotic methylation and restriction-modification with nanopore sequencing.</title>
        <authorList>
            <person name="Crits-Christoph A."/>
            <person name="Kang S.C."/>
            <person name="Lee H."/>
            <person name="Ostrov N."/>
        </authorList>
    </citation>
    <scope>NUCLEOTIDE SEQUENCE [LARGE SCALE GENOMIC DNA]</scope>
    <source>
        <strain evidence="6 7">ATCC 14820</strain>
    </source>
</reference>
<comment type="subcellular location">
    <subcellularLocation>
        <location evidence="1">Membrane</location>
        <topology evidence="1">Single-pass membrane protein</topology>
    </subcellularLocation>
</comment>
<dbReference type="Pfam" id="PF03544">
    <property type="entry name" value="TonB_C"/>
    <property type="match status" value="1"/>
</dbReference>
<dbReference type="Gene3D" id="3.30.1150.10">
    <property type="match status" value="1"/>
</dbReference>
<evidence type="ECO:0000256" key="4">
    <source>
        <dbReference type="ARBA" id="ARBA00023136"/>
    </source>
</evidence>
<evidence type="ECO:0000313" key="6">
    <source>
        <dbReference type="EMBL" id="MDX5985954.1"/>
    </source>
</evidence>